<comment type="caution">
    <text evidence="2">The sequence shown here is derived from an EMBL/GenBank/DDBJ whole genome shotgun (WGS) entry which is preliminary data.</text>
</comment>
<evidence type="ECO:0000313" key="2">
    <source>
        <dbReference type="EMBL" id="KAF7243792.1"/>
    </source>
</evidence>
<evidence type="ECO:0000256" key="1">
    <source>
        <dbReference type="SAM" id="SignalP"/>
    </source>
</evidence>
<evidence type="ECO:0008006" key="4">
    <source>
        <dbReference type="Google" id="ProtNLM"/>
    </source>
</evidence>
<keyword evidence="3" id="KW-1185">Reference proteome</keyword>
<feature type="chain" id="PRO_5035929329" description="Secreted protein" evidence="1">
    <location>
        <begin position="19"/>
        <end position="73"/>
    </location>
</feature>
<sequence length="73" mass="8831">MRLAYIVTLTLFIPSLFAKENHHELMNQRNVRFRFARTRQVALMHHMNESFLVFMIICDAIIHNEHDLLEQHK</sequence>
<dbReference type="EMBL" id="JTDE01006451">
    <property type="protein sequence ID" value="KAF7243792.1"/>
    <property type="molecule type" value="Genomic_DNA"/>
</dbReference>
<reference evidence="2" key="1">
    <citation type="submission" date="2019-07" db="EMBL/GenBank/DDBJ databases">
        <title>Annotation for the trematode Paragonimus miyazaki's.</title>
        <authorList>
            <person name="Choi Y.-J."/>
        </authorList>
    </citation>
    <scope>NUCLEOTIDE SEQUENCE</scope>
    <source>
        <strain evidence="2">Japan</strain>
    </source>
</reference>
<organism evidence="2 3">
    <name type="scientific">Paragonimus skrjabini miyazakii</name>
    <dbReference type="NCBI Taxonomy" id="59628"/>
    <lineage>
        <taxon>Eukaryota</taxon>
        <taxon>Metazoa</taxon>
        <taxon>Spiralia</taxon>
        <taxon>Lophotrochozoa</taxon>
        <taxon>Platyhelminthes</taxon>
        <taxon>Trematoda</taxon>
        <taxon>Digenea</taxon>
        <taxon>Plagiorchiida</taxon>
        <taxon>Troglotremata</taxon>
        <taxon>Troglotrematidae</taxon>
        <taxon>Paragonimus</taxon>
    </lineage>
</organism>
<accession>A0A8S9YL23</accession>
<evidence type="ECO:0000313" key="3">
    <source>
        <dbReference type="Proteomes" id="UP000822476"/>
    </source>
</evidence>
<gene>
    <name evidence="2" type="ORF">EG68_09939</name>
</gene>
<proteinExistence type="predicted"/>
<dbReference type="Proteomes" id="UP000822476">
    <property type="component" value="Unassembled WGS sequence"/>
</dbReference>
<protein>
    <recommendedName>
        <fullName evidence="4">Secreted protein</fullName>
    </recommendedName>
</protein>
<dbReference type="AlphaFoldDB" id="A0A8S9YL23"/>
<name>A0A8S9YL23_9TREM</name>
<keyword evidence="1" id="KW-0732">Signal</keyword>
<feature type="signal peptide" evidence="1">
    <location>
        <begin position="1"/>
        <end position="18"/>
    </location>
</feature>